<proteinExistence type="predicted"/>
<evidence type="ECO:0000313" key="1">
    <source>
        <dbReference type="EMBL" id="KZT31469.1"/>
    </source>
</evidence>
<dbReference type="EMBL" id="KV428568">
    <property type="protein sequence ID" value="KZT31469.1"/>
    <property type="molecule type" value="Genomic_DNA"/>
</dbReference>
<dbReference type="AlphaFoldDB" id="A0A165WS47"/>
<name>A0A165WS47_9AGAM</name>
<gene>
    <name evidence="1" type="ORF">SISSUDRAFT_723853</name>
</gene>
<dbReference type="Proteomes" id="UP000076798">
    <property type="component" value="Unassembled WGS sequence"/>
</dbReference>
<sequence length="101" mass="11297">MRQEYHISDGRISVNGVLITAGCLARSFVSTQCSGSRLVISVSMSLTNATGFIVVKSTQRPGGYRAFVQLRLSKTLCQSAQAHVPEQRQERYFTHRNRHRG</sequence>
<keyword evidence="2" id="KW-1185">Reference proteome</keyword>
<accession>A0A165WS47</accession>
<protein>
    <submittedName>
        <fullName evidence="1">Uncharacterized protein</fullName>
    </submittedName>
</protein>
<organism evidence="1 2">
    <name type="scientific">Sistotremastrum suecicum HHB10207 ss-3</name>
    <dbReference type="NCBI Taxonomy" id="1314776"/>
    <lineage>
        <taxon>Eukaryota</taxon>
        <taxon>Fungi</taxon>
        <taxon>Dikarya</taxon>
        <taxon>Basidiomycota</taxon>
        <taxon>Agaricomycotina</taxon>
        <taxon>Agaricomycetes</taxon>
        <taxon>Sistotremastrales</taxon>
        <taxon>Sistotremastraceae</taxon>
        <taxon>Sistotremastrum</taxon>
    </lineage>
</organism>
<dbReference type="PROSITE" id="PS51257">
    <property type="entry name" value="PROKAR_LIPOPROTEIN"/>
    <property type="match status" value="1"/>
</dbReference>
<reference evidence="1 2" key="1">
    <citation type="journal article" date="2016" name="Mol. Biol. Evol.">
        <title>Comparative Genomics of Early-Diverging Mushroom-Forming Fungi Provides Insights into the Origins of Lignocellulose Decay Capabilities.</title>
        <authorList>
            <person name="Nagy L.G."/>
            <person name="Riley R."/>
            <person name="Tritt A."/>
            <person name="Adam C."/>
            <person name="Daum C."/>
            <person name="Floudas D."/>
            <person name="Sun H."/>
            <person name="Yadav J.S."/>
            <person name="Pangilinan J."/>
            <person name="Larsson K.H."/>
            <person name="Matsuura K."/>
            <person name="Barry K."/>
            <person name="Labutti K."/>
            <person name="Kuo R."/>
            <person name="Ohm R.A."/>
            <person name="Bhattacharya S.S."/>
            <person name="Shirouzu T."/>
            <person name="Yoshinaga Y."/>
            <person name="Martin F.M."/>
            <person name="Grigoriev I.V."/>
            <person name="Hibbett D.S."/>
        </authorList>
    </citation>
    <scope>NUCLEOTIDE SEQUENCE [LARGE SCALE GENOMIC DNA]</scope>
    <source>
        <strain evidence="1 2">HHB10207 ss-3</strain>
    </source>
</reference>
<evidence type="ECO:0000313" key="2">
    <source>
        <dbReference type="Proteomes" id="UP000076798"/>
    </source>
</evidence>